<feature type="signal peptide" evidence="5">
    <location>
        <begin position="1"/>
        <end position="28"/>
    </location>
</feature>
<dbReference type="Proteomes" id="UP001597351">
    <property type="component" value="Unassembled WGS sequence"/>
</dbReference>
<name>A0ABW4TKT0_9ACTN</name>
<dbReference type="SMART" id="SM00062">
    <property type="entry name" value="PBPb"/>
    <property type="match status" value="1"/>
</dbReference>
<dbReference type="EMBL" id="JBHUGD010000001">
    <property type="protein sequence ID" value="MFD1946013.1"/>
    <property type="molecule type" value="Genomic_DNA"/>
</dbReference>
<evidence type="ECO:0000313" key="8">
    <source>
        <dbReference type="Proteomes" id="UP001597351"/>
    </source>
</evidence>
<gene>
    <name evidence="7" type="ORF">ACFSDE_04360</name>
</gene>
<organism evidence="7 8">
    <name type="scientific">Nocardioides aestuarii</name>
    <dbReference type="NCBI Taxonomy" id="252231"/>
    <lineage>
        <taxon>Bacteria</taxon>
        <taxon>Bacillati</taxon>
        <taxon>Actinomycetota</taxon>
        <taxon>Actinomycetes</taxon>
        <taxon>Propionibacteriales</taxon>
        <taxon>Nocardioidaceae</taxon>
        <taxon>Nocardioides</taxon>
    </lineage>
</organism>
<comment type="subcellular location">
    <subcellularLocation>
        <location evidence="1">Periplasm</location>
    </subcellularLocation>
</comment>
<dbReference type="InterPro" id="IPR010067">
    <property type="entry name" value="ABC_SsuA_sub-bd"/>
</dbReference>
<dbReference type="InterPro" id="IPR001638">
    <property type="entry name" value="Solute-binding_3/MltF_N"/>
</dbReference>
<feature type="chain" id="PRO_5045143684" evidence="5">
    <location>
        <begin position="29"/>
        <end position="337"/>
    </location>
</feature>
<feature type="domain" description="Solute-binding protein family 3/N-terminal" evidence="6">
    <location>
        <begin position="48"/>
        <end position="269"/>
    </location>
</feature>
<keyword evidence="8" id="KW-1185">Reference proteome</keyword>
<dbReference type="RefSeq" id="WP_343915075.1">
    <property type="nucleotide sequence ID" value="NZ_BAAAJT010000002.1"/>
</dbReference>
<evidence type="ECO:0000256" key="1">
    <source>
        <dbReference type="ARBA" id="ARBA00004418"/>
    </source>
</evidence>
<dbReference type="SUPFAM" id="SSF53850">
    <property type="entry name" value="Periplasmic binding protein-like II"/>
    <property type="match status" value="1"/>
</dbReference>
<dbReference type="Pfam" id="PF09084">
    <property type="entry name" value="NMT1"/>
    <property type="match status" value="1"/>
</dbReference>
<protein>
    <submittedName>
        <fullName evidence="7">ABC transporter substrate-binding protein</fullName>
    </submittedName>
</protein>
<dbReference type="CDD" id="cd13558">
    <property type="entry name" value="PBP2_SsuA_like_2"/>
    <property type="match status" value="1"/>
</dbReference>
<comment type="similarity">
    <text evidence="2">Belongs to the bacterial solute-binding protein SsuA/TauA family.</text>
</comment>
<evidence type="ECO:0000256" key="3">
    <source>
        <dbReference type="ARBA" id="ARBA00022448"/>
    </source>
</evidence>
<evidence type="ECO:0000256" key="5">
    <source>
        <dbReference type="SAM" id="SignalP"/>
    </source>
</evidence>
<keyword evidence="4 5" id="KW-0732">Signal</keyword>
<evidence type="ECO:0000256" key="2">
    <source>
        <dbReference type="ARBA" id="ARBA00010742"/>
    </source>
</evidence>
<evidence type="ECO:0000256" key="4">
    <source>
        <dbReference type="ARBA" id="ARBA00022729"/>
    </source>
</evidence>
<evidence type="ECO:0000313" key="7">
    <source>
        <dbReference type="EMBL" id="MFD1946013.1"/>
    </source>
</evidence>
<sequence>MNPLPSLHRRLVAVLAAGALTLTGCGGAATGNEAAVSDDGSVDLEQVTLVVGDQKGGSKALLAAAGELNDVPYEIQWQEFTSGPPLLEAMNSGSVHVGGVGNTPPLFAAAAKGEFQVVQGATYGGTGDAIVVPKGSDIDGVEDLEGKKVAVAEGSSANYHLLAQLDEAGVSYDDVDIQNLQPADALAAFSGGHLDAWALWEPYTSQAEHDADAEVLVTGKDVVNGYTFQVASDAALEDPATTAALEDYLARIARAQVWSRTHQEAWAEVWAEETGLSQEITLAAVKKRDVEVVPIDGKVVDSEQEMADAFADNGLFPAKFDVSDFFTDQFNEVATGE</sequence>
<proteinExistence type="inferred from homology"/>
<dbReference type="InterPro" id="IPR015168">
    <property type="entry name" value="SsuA/THI5"/>
</dbReference>
<dbReference type="NCBIfam" id="TIGR01728">
    <property type="entry name" value="SsuA_fam"/>
    <property type="match status" value="1"/>
</dbReference>
<dbReference type="PANTHER" id="PTHR30024:SF48">
    <property type="entry name" value="ABC TRANSPORTER SUBSTRATE-BINDING PROTEIN"/>
    <property type="match status" value="1"/>
</dbReference>
<dbReference type="PANTHER" id="PTHR30024">
    <property type="entry name" value="ALIPHATIC SULFONATES-BINDING PROTEIN-RELATED"/>
    <property type="match status" value="1"/>
</dbReference>
<keyword evidence="3" id="KW-0813">Transport</keyword>
<evidence type="ECO:0000259" key="6">
    <source>
        <dbReference type="SMART" id="SM00062"/>
    </source>
</evidence>
<reference evidence="8" key="1">
    <citation type="journal article" date="2019" name="Int. J. Syst. Evol. Microbiol.">
        <title>The Global Catalogue of Microorganisms (GCM) 10K type strain sequencing project: providing services to taxonomists for standard genome sequencing and annotation.</title>
        <authorList>
            <consortium name="The Broad Institute Genomics Platform"/>
            <consortium name="The Broad Institute Genome Sequencing Center for Infectious Disease"/>
            <person name="Wu L."/>
            <person name="Ma J."/>
        </authorList>
    </citation>
    <scope>NUCLEOTIDE SEQUENCE [LARGE SCALE GENOMIC DNA]</scope>
    <source>
        <strain evidence="8">CGMCC 1.12477</strain>
    </source>
</reference>
<accession>A0ABW4TKT0</accession>
<dbReference type="Gene3D" id="3.40.190.10">
    <property type="entry name" value="Periplasmic binding protein-like II"/>
    <property type="match status" value="2"/>
</dbReference>
<comment type="caution">
    <text evidence="7">The sequence shown here is derived from an EMBL/GenBank/DDBJ whole genome shotgun (WGS) entry which is preliminary data.</text>
</comment>